<evidence type="ECO:0000313" key="1">
    <source>
        <dbReference type="Proteomes" id="UP000887580"/>
    </source>
</evidence>
<proteinExistence type="predicted"/>
<name>A0AC35GV08_9BILA</name>
<evidence type="ECO:0000313" key="2">
    <source>
        <dbReference type="WBParaSite" id="PS1159_v2.g9078.t1"/>
    </source>
</evidence>
<organism evidence="1 2">
    <name type="scientific">Panagrolaimus sp. PS1159</name>
    <dbReference type="NCBI Taxonomy" id="55785"/>
    <lineage>
        <taxon>Eukaryota</taxon>
        <taxon>Metazoa</taxon>
        <taxon>Ecdysozoa</taxon>
        <taxon>Nematoda</taxon>
        <taxon>Chromadorea</taxon>
        <taxon>Rhabditida</taxon>
        <taxon>Tylenchina</taxon>
        <taxon>Panagrolaimomorpha</taxon>
        <taxon>Panagrolaimoidea</taxon>
        <taxon>Panagrolaimidae</taxon>
        <taxon>Panagrolaimus</taxon>
    </lineage>
</organism>
<accession>A0AC35GV08</accession>
<dbReference type="Proteomes" id="UP000887580">
    <property type="component" value="Unplaced"/>
</dbReference>
<reference evidence="2" key="1">
    <citation type="submission" date="2022-11" db="UniProtKB">
        <authorList>
            <consortium name="WormBaseParasite"/>
        </authorList>
    </citation>
    <scope>IDENTIFICATION</scope>
</reference>
<sequence length="126" mass="14047">MGGCFSSEDDEEECRRQNRASIEEKQGLFPKRQRRSAWILGINVSAKLFIFLNLRTRTMGVGLGVAMMMQQAGALVGAAPQFDIDRIEAEVRKAKAEGRTVTLINGCLYFDYQLVAQIPPHVDLSV</sequence>
<dbReference type="WBParaSite" id="PS1159_v2.g9078.t1">
    <property type="protein sequence ID" value="PS1159_v2.g9078.t1"/>
    <property type="gene ID" value="PS1159_v2.g9078"/>
</dbReference>
<protein>
    <submittedName>
        <fullName evidence="2">Uncharacterized protein</fullName>
    </submittedName>
</protein>